<dbReference type="PANTHER" id="PTHR43112:SF3">
    <property type="entry name" value="FERREDOXIN-2, CHLOROPLASTIC"/>
    <property type="match status" value="1"/>
</dbReference>
<keyword evidence="6" id="KW-0408">Iron</keyword>
<evidence type="ECO:0000313" key="10">
    <source>
        <dbReference type="EMBL" id="ATQ78021.1"/>
    </source>
</evidence>
<sequence length="97" mass="10272">MDSYLITVQPAGWRFEAGAGRALLLAAEDAGIVLPSSCRNGTCRTCLCRVAAGEVAYLIDWPGLSADERRAGETLPCVAVARADLVLWAPAARRVTP</sequence>
<evidence type="ECO:0000256" key="3">
    <source>
        <dbReference type="ARBA" id="ARBA00022714"/>
    </source>
</evidence>
<gene>
    <name evidence="10" type="ORF">CR152_28570</name>
</gene>
<dbReference type="PROSITE" id="PS51085">
    <property type="entry name" value="2FE2S_FER_2"/>
    <property type="match status" value="1"/>
</dbReference>
<protein>
    <submittedName>
        <fullName evidence="10">(2Fe-2S)-binding protein</fullName>
    </submittedName>
</protein>
<dbReference type="RefSeq" id="WP_099880685.1">
    <property type="nucleotide sequence ID" value="NZ_CP024608.1"/>
</dbReference>
<keyword evidence="4" id="KW-0479">Metal-binding</keyword>
<reference evidence="10" key="1">
    <citation type="submission" date="2017-10" db="EMBL/GenBank/DDBJ databases">
        <title>Massilia psychrophilum sp. nov., a novel purple-pigmented bacterium isolated from Tianshan glacier, Xinjiang Municipality, China.</title>
        <authorList>
            <person name="Wang H."/>
        </authorList>
    </citation>
    <scope>NUCLEOTIDE SEQUENCE [LARGE SCALE GENOMIC DNA]</scope>
    <source>
        <strain evidence="10">B2</strain>
    </source>
</reference>
<dbReference type="Pfam" id="PF00111">
    <property type="entry name" value="Fer2"/>
    <property type="match status" value="1"/>
</dbReference>
<proteinExistence type="inferred from homology"/>
<comment type="cofactor">
    <cofactor evidence="8">
        <name>[2Fe-2S] cluster</name>
        <dbReference type="ChEBI" id="CHEBI:190135"/>
    </cofactor>
</comment>
<keyword evidence="2" id="KW-0813">Transport</keyword>
<accession>A0A2D2DSR0</accession>
<keyword evidence="11" id="KW-1185">Reference proteome</keyword>
<dbReference type="GO" id="GO:0046872">
    <property type="term" value="F:metal ion binding"/>
    <property type="evidence" value="ECO:0007669"/>
    <property type="project" value="UniProtKB-KW"/>
</dbReference>
<dbReference type="InterPro" id="IPR012675">
    <property type="entry name" value="Beta-grasp_dom_sf"/>
</dbReference>
<evidence type="ECO:0000256" key="2">
    <source>
        <dbReference type="ARBA" id="ARBA00022448"/>
    </source>
</evidence>
<dbReference type="KEGG" id="mass:CR152_28570"/>
<dbReference type="AlphaFoldDB" id="A0A2D2DSR0"/>
<dbReference type="OrthoDB" id="9806195at2"/>
<evidence type="ECO:0000259" key="9">
    <source>
        <dbReference type="PROSITE" id="PS51085"/>
    </source>
</evidence>
<dbReference type="InterPro" id="IPR001041">
    <property type="entry name" value="2Fe-2S_ferredoxin-type"/>
</dbReference>
<keyword evidence="5" id="KW-0249">Electron transport</keyword>
<organism evidence="10 11">
    <name type="scientific">Massilia violaceinigra</name>
    <dbReference type="NCBI Taxonomy" id="2045208"/>
    <lineage>
        <taxon>Bacteria</taxon>
        <taxon>Pseudomonadati</taxon>
        <taxon>Pseudomonadota</taxon>
        <taxon>Betaproteobacteria</taxon>
        <taxon>Burkholderiales</taxon>
        <taxon>Oxalobacteraceae</taxon>
        <taxon>Telluria group</taxon>
        <taxon>Massilia</taxon>
    </lineage>
</organism>
<evidence type="ECO:0000313" key="11">
    <source>
        <dbReference type="Proteomes" id="UP000229897"/>
    </source>
</evidence>
<name>A0A2D2DSR0_9BURK</name>
<dbReference type="SUPFAM" id="SSF54292">
    <property type="entry name" value="2Fe-2S ferredoxin-like"/>
    <property type="match status" value="1"/>
</dbReference>
<evidence type="ECO:0000256" key="4">
    <source>
        <dbReference type="ARBA" id="ARBA00022723"/>
    </source>
</evidence>
<evidence type="ECO:0000256" key="5">
    <source>
        <dbReference type="ARBA" id="ARBA00022982"/>
    </source>
</evidence>
<evidence type="ECO:0000256" key="1">
    <source>
        <dbReference type="ARBA" id="ARBA00007874"/>
    </source>
</evidence>
<dbReference type="Gene3D" id="3.10.20.30">
    <property type="match status" value="1"/>
</dbReference>
<keyword evidence="7" id="KW-0411">Iron-sulfur</keyword>
<dbReference type="Proteomes" id="UP000229897">
    <property type="component" value="Chromosome"/>
</dbReference>
<dbReference type="InterPro" id="IPR036010">
    <property type="entry name" value="2Fe-2S_ferredoxin-like_sf"/>
</dbReference>
<keyword evidence="3" id="KW-0001">2Fe-2S</keyword>
<dbReference type="PANTHER" id="PTHR43112">
    <property type="entry name" value="FERREDOXIN"/>
    <property type="match status" value="1"/>
</dbReference>
<dbReference type="EMBL" id="CP024608">
    <property type="protein sequence ID" value="ATQ78021.1"/>
    <property type="molecule type" value="Genomic_DNA"/>
</dbReference>
<evidence type="ECO:0000256" key="7">
    <source>
        <dbReference type="ARBA" id="ARBA00023014"/>
    </source>
</evidence>
<comment type="similarity">
    <text evidence="1">Belongs to the 2Fe2S plant-type ferredoxin family.</text>
</comment>
<evidence type="ECO:0000256" key="8">
    <source>
        <dbReference type="ARBA" id="ARBA00034078"/>
    </source>
</evidence>
<dbReference type="CDD" id="cd00207">
    <property type="entry name" value="fer2"/>
    <property type="match status" value="1"/>
</dbReference>
<feature type="domain" description="2Fe-2S ferredoxin-type" evidence="9">
    <location>
        <begin position="4"/>
        <end position="93"/>
    </location>
</feature>
<evidence type="ECO:0000256" key="6">
    <source>
        <dbReference type="ARBA" id="ARBA00023004"/>
    </source>
</evidence>
<dbReference type="GO" id="GO:0051537">
    <property type="term" value="F:2 iron, 2 sulfur cluster binding"/>
    <property type="evidence" value="ECO:0007669"/>
    <property type="project" value="UniProtKB-KW"/>
</dbReference>